<dbReference type="PROSITE" id="PS51729">
    <property type="entry name" value="GNAT_YJDJ"/>
    <property type="match status" value="1"/>
</dbReference>
<accession>A0A9D2PPS6</accession>
<dbReference type="AlphaFoldDB" id="A0A9D2PPS6"/>
<reference evidence="2" key="2">
    <citation type="submission" date="2021-04" db="EMBL/GenBank/DDBJ databases">
        <authorList>
            <person name="Gilroy R."/>
        </authorList>
    </citation>
    <scope>NUCLEOTIDE SEQUENCE</scope>
    <source>
        <strain evidence="2">ChiBcec2-3848</strain>
    </source>
</reference>
<evidence type="ECO:0000259" key="1">
    <source>
        <dbReference type="PROSITE" id="PS51729"/>
    </source>
</evidence>
<dbReference type="PANTHER" id="PTHR31435">
    <property type="entry name" value="PROTEIN NATD1"/>
    <property type="match status" value="1"/>
</dbReference>
<dbReference type="SUPFAM" id="SSF55729">
    <property type="entry name" value="Acyl-CoA N-acyltransferases (Nat)"/>
    <property type="match status" value="1"/>
</dbReference>
<dbReference type="CDD" id="cd04301">
    <property type="entry name" value="NAT_SF"/>
    <property type="match status" value="1"/>
</dbReference>
<dbReference type="EMBL" id="DWVZ01000165">
    <property type="protein sequence ID" value="HJC64396.1"/>
    <property type="molecule type" value="Genomic_DNA"/>
</dbReference>
<dbReference type="InterPro" id="IPR045057">
    <property type="entry name" value="Gcn5-rel_NAT"/>
</dbReference>
<name>A0A9D2PPS6_9FIRM</name>
<proteinExistence type="predicted"/>
<evidence type="ECO:0000313" key="2">
    <source>
        <dbReference type="EMBL" id="HJC64396.1"/>
    </source>
</evidence>
<reference evidence="2" key="1">
    <citation type="journal article" date="2021" name="PeerJ">
        <title>Extensive microbial diversity within the chicken gut microbiome revealed by metagenomics and culture.</title>
        <authorList>
            <person name="Gilroy R."/>
            <person name="Ravi A."/>
            <person name="Getino M."/>
            <person name="Pursley I."/>
            <person name="Horton D.L."/>
            <person name="Alikhan N.F."/>
            <person name="Baker D."/>
            <person name="Gharbi K."/>
            <person name="Hall N."/>
            <person name="Watson M."/>
            <person name="Adriaenssens E.M."/>
            <person name="Foster-Nyarko E."/>
            <person name="Jarju S."/>
            <person name="Secka A."/>
            <person name="Antonio M."/>
            <person name="Oren A."/>
            <person name="Chaudhuri R.R."/>
            <person name="La Ragione R."/>
            <person name="Hildebrand F."/>
            <person name="Pallen M.J."/>
        </authorList>
    </citation>
    <scope>NUCLEOTIDE SEQUENCE</scope>
    <source>
        <strain evidence="2">ChiBcec2-3848</strain>
    </source>
</reference>
<protein>
    <submittedName>
        <fullName evidence="2">N-acetyltransferase</fullName>
    </submittedName>
</protein>
<comment type="caution">
    <text evidence="2">The sequence shown here is derived from an EMBL/GenBank/DDBJ whole genome shotgun (WGS) entry which is preliminary data.</text>
</comment>
<dbReference type="Proteomes" id="UP000823886">
    <property type="component" value="Unassembled WGS sequence"/>
</dbReference>
<dbReference type="Gene3D" id="3.40.630.30">
    <property type="match status" value="1"/>
</dbReference>
<dbReference type="InterPro" id="IPR016181">
    <property type="entry name" value="Acyl_CoA_acyltransferase"/>
</dbReference>
<dbReference type="InterPro" id="IPR031165">
    <property type="entry name" value="GNAT_YJDJ"/>
</dbReference>
<dbReference type="PANTHER" id="PTHR31435:SF10">
    <property type="entry name" value="BSR4717 PROTEIN"/>
    <property type="match status" value="1"/>
</dbReference>
<feature type="domain" description="N-acetyltransferase" evidence="1">
    <location>
        <begin position="3"/>
        <end position="90"/>
    </location>
</feature>
<gene>
    <name evidence="2" type="ORF">H9753_12395</name>
</gene>
<sequence>MGFVREENAVRYLNEQGEKKGEVTFPALDANTVEIDHTFVDPSMRGTGLAGKLMKEAAEQIQAEEKKAVLTCSYAVQWFERHPEYSGIVKK</sequence>
<organism evidence="2 3">
    <name type="scientific">Candidatus Blautia merdavium</name>
    <dbReference type="NCBI Taxonomy" id="2838494"/>
    <lineage>
        <taxon>Bacteria</taxon>
        <taxon>Bacillati</taxon>
        <taxon>Bacillota</taxon>
        <taxon>Clostridia</taxon>
        <taxon>Lachnospirales</taxon>
        <taxon>Lachnospiraceae</taxon>
        <taxon>Blautia</taxon>
    </lineage>
</organism>
<evidence type="ECO:0000313" key="3">
    <source>
        <dbReference type="Proteomes" id="UP000823886"/>
    </source>
</evidence>
<dbReference type="Pfam" id="PF14542">
    <property type="entry name" value="Acetyltransf_CG"/>
    <property type="match status" value="1"/>
</dbReference>